<keyword evidence="3" id="KW-1185">Reference proteome</keyword>
<dbReference type="EMBL" id="JADGJQ010000273">
    <property type="protein sequence ID" value="KAJ3164522.1"/>
    <property type="molecule type" value="Genomic_DNA"/>
</dbReference>
<evidence type="ECO:0000259" key="1">
    <source>
        <dbReference type="PROSITE" id="PS50853"/>
    </source>
</evidence>
<sequence>DAESDIATYEYCLDLDDNISNPRCAITNFWVNAWTQRQIVGASLAGGALLPTNRQCFIKVRATNHAGLSVIAVSPPFVVDPALPQGGQISIAFPSADTAGASSLAPLAQDGTQLYLDSSTVNVSWSFTSGNIENYRVALFQAPGTAIKPFISVGAQSSFTFVNLGLQTQGPGQNYIAVVEAWTAAGLYSEITRPFRVIGDSPGAGQVTVVSVDAATVTFFVNGFFDPNALSVTYEVLLGTAPYAADQKQVRFADCGLAPCSYSISASISTNTIFYLTVRAVNEAGLFSAPATAPVTLPTPMSVGSSQTLDTFLWNVTMISPIVNSDWPNAVLTGTNLSMFLTSGSAPTSVSCVWSTQTIDGTLAAAGNEDAPTITCGAPLSSSFSDGTSLTLAVKINGVTSNS</sequence>
<comment type="caution">
    <text evidence="2">The sequence shown here is derived from an EMBL/GenBank/DDBJ whole genome shotgun (WGS) entry which is preliminary data.</text>
</comment>
<dbReference type="AlphaFoldDB" id="A0AAD5TCY5"/>
<accession>A0AAD5TCY5</accession>
<evidence type="ECO:0000313" key="2">
    <source>
        <dbReference type="EMBL" id="KAJ3164522.1"/>
    </source>
</evidence>
<dbReference type="InterPro" id="IPR003961">
    <property type="entry name" value="FN3_dom"/>
</dbReference>
<gene>
    <name evidence="2" type="ORF">HDU87_003694</name>
</gene>
<feature type="non-terminal residue" evidence="2">
    <location>
        <position position="403"/>
    </location>
</feature>
<dbReference type="PROSITE" id="PS50853">
    <property type="entry name" value="FN3"/>
    <property type="match status" value="1"/>
</dbReference>
<name>A0AAD5TCY5_9FUNG</name>
<protein>
    <recommendedName>
        <fullName evidence="1">Fibronectin type-III domain-containing protein</fullName>
    </recommendedName>
</protein>
<dbReference type="Proteomes" id="UP001212152">
    <property type="component" value="Unassembled WGS sequence"/>
</dbReference>
<evidence type="ECO:0000313" key="3">
    <source>
        <dbReference type="Proteomes" id="UP001212152"/>
    </source>
</evidence>
<feature type="non-terminal residue" evidence="2">
    <location>
        <position position="1"/>
    </location>
</feature>
<dbReference type="SUPFAM" id="SSF49265">
    <property type="entry name" value="Fibronectin type III"/>
    <property type="match status" value="1"/>
</dbReference>
<dbReference type="InterPro" id="IPR036116">
    <property type="entry name" value="FN3_sf"/>
</dbReference>
<feature type="domain" description="Fibronectin type-III" evidence="1">
    <location>
        <begin position="201"/>
        <end position="302"/>
    </location>
</feature>
<reference evidence="2" key="1">
    <citation type="submission" date="2020-05" db="EMBL/GenBank/DDBJ databases">
        <title>Phylogenomic resolution of chytrid fungi.</title>
        <authorList>
            <person name="Stajich J.E."/>
            <person name="Amses K."/>
            <person name="Simmons R."/>
            <person name="Seto K."/>
            <person name="Myers J."/>
            <person name="Bonds A."/>
            <person name="Quandt C.A."/>
            <person name="Barry K."/>
            <person name="Liu P."/>
            <person name="Grigoriev I."/>
            <person name="Longcore J.E."/>
            <person name="James T.Y."/>
        </authorList>
    </citation>
    <scope>NUCLEOTIDE SEQUENCE</scope>
    <source>
        <strain evidence="2">JEL0379</strain>
    </source>
</reference>
<organism evidence="2 3">
    <name type="scientific">Geranomyces variabilis</name>
    <dbReference type="NCBI Taxonomy" id="109894"/>
    <lineage>
        <taxon>Eukaryota</taxon>
        <taxon>Fungi</taxon>
        <taxon>Fungi incertae sedis</taxon>
        <taxon>Chytridiomycota</taxon>
        <taxon>Chytridiomycota incertae sedis</taxon>
        <taxon>Chytridiomycetes</taxon>
        <taxon>Spizellomycetales</taxon>
        <taxon>Powellomycetaceae</taxon>
        <taxon>Geranomyces</taxon>
    </lineage>
</organism>
<proteinExistence type="predicted"/>